<protein>
    <submittedName>
        <fullName evidence="1">Uncharacterized protein</fullName>
    </submittedName>
</protein>
<accession>A0A127QLW5</accession>
<dbReference type="RefSeq" id="WP_061533807.1">
    <property type="nucleotide sequence ID" value="NZ_CP013233.1"/>
</dbReference>
<dbReference type="EMBL" id="CP013235">
    <property type="protein sequence ID" value="AMP10592.1"/>
    <property type="molecule type" value="Genomic_DNA"/>
</dbReference>
<sequence>MKALKSALAKTVLADPRAKVQLRTYLANKNSRPSLSSSITTGAVINLDSAQEGSVLYQLKVVPKAA</sequence>
<name>A0A127QLW5_9BURK</name>
<evidence type="ECO:0000313" key="1">
    <source>
        <dbReference type="EMBL" id="AMP10592.1"/>
    </source>
</evidence>
<dbReference type="PATRIC" id="fig|279058.17.peg.3124"/>
<organism evidence="1 2">
    <name type="scientific">Collimonas arenae</name>
    <dbReference type="NCBI Taxonomy" id="279058"/>
    <lineage>
        <taxon>Bacteria</taxon>
        <taxon>Pseudomonadati</taxon>
        <taxon>Pseudomonadota</taxon>
        <taxon>Betaproteobacteria</taxon>
        <taxon>Burkholderiales</taxon>
        <taxon>Oxalobacteraceae</taxon>
        <taxon>Collimonas</taxon>
    </lineage>
</organism>
<gene>
    <name evidence="1" type="ORF">CAter282_2868</name>
</gene>
<reference evidence="1 2" key="1">
    <citation type="submission" date="2015-11" db="EMBL/GenBank/DDBJ databases">
        <title>Exploring the genomic traits of fungus-feeding bacterial genus Collimonas.</title>
        <authorList>
            <person name="Song C."/>
            <person name="Schmidt R."/>
            <person name="de Jager V."/>
            <person name="Krzyzanowska D."/>
            <person name="Jongedijk E."/>
            <person name="Cankar K."/>
            <person name="Beekwilder J."/>
            <person name="van Veen A."/>
            <person name="de Boer W."/>
            <person name="van Veen J.A."/>
            <person name="Garbeva P."/>
        </authorList>
    </citation>
    <scope>NUCLEOTIDE SEQUENCE [LARGE SCALE GENOMIC DNA]</scope>
    <source>
        <strain evidence="1 2">Ter282</strain>
    </source>
</reference>
<dbReference type="AlphaFoldDB" id="A0A127QLW5"/>
<dbReference type="Proteomes" id="UP000071778">
    <property type="component" value="Chromosome"/>
</dbReference>
<evidence type="ECO:0000313" key="2">
    <source>
        <dbReference type="Proteomes" id="UP000071778"/>
    </source>
</evidence>
<proteinExistence type="predicted"/>
<keyword evidence="2" id="KW-1185">Reference proteome</keyword>
<dbReference type="OrthoDB" id="8780093at2"/>